<organism evidence="3">
    <name type="scientific">Haptolina brevifila</name>
    <dbReference type="NCBI Taxonomy" id="156173"/>
    <lineage>
        <taxon>Eukaryota</taxon>
        <taxon>Haptista</taxon>
        <taxon>Haptophyta</taxon>
        <taxon>Prymnesiophyceae</taxon>
        <taxon>Prymnesiales</taxon>
        <taxon>Prymnesiaceae</taxon>
        <taxon>Haptolina</taxon>
    </lineage>
</organism>
<dbReference type="SUPFAM" id="SSF53474">
    <property type="entry name" value="alpha/beta-Hydrolases"/>
    <property type="match status" value="1"/>
</dbReference>
<gene>
    <name evidence="3" type="ORF">CBRE1094_LOCUS31212</name>
</gene>
<dbReference type="PANTHER" id="PTHR12277">
    <property type="entry name" value="ALPHA/BETA HYDROLASE DOMAIN-CONTAINING PROTEIN"/>
    <property type="match status" value="1"/>
</dbReference>
<evidence type="ECO:0000259" key="2">
    <source>
        <dbReference type="Pfam" id="PF00561"/>
    </source>
</evidence>
<dbReference type="EMBL" id="HBGU01057404">
    <property type="protein sequence ID" value="CAD9508851.1"/>
    <property type="molecule type" value="Transcribed_RNA"/>
</dbReference>
<evidence type="ECO:0000313" key="3">
    <source>
        <dbReference type="EMBL" id="CAD9508851.1"/>
    </source>
</evidence>
<feature type="region of interest" description="Disordered" evidence="1">
    <location>
        <begin position="270"/>
        <end position="305"/>
    </location>
</feature>
<sequence length="305" mass="33198">MGNMASNTVNQMAFCPPPPTYRKQDVNMWIETDKGHRIPAFHIRHGHPLTILVSHANAEDLGIVLGFWTYMSEALRVDVFAYEYSGYGHSTGTPSEDNMYSDARAALQLLIDGFKLKPERDIVLYGKSIGTCPACYLAGRSRFRGVMLVSGLASGSRVLFPTTKVYLMDMLYFHNIGRLSSNKSPVQVVHGTHDEVIPFSNGQDLHAAAGKHHPLQPAWIDGATHNNLETVHSVSYMRTFRAFLKHLLNTEPNSPAPRPAGWFDWVPGMGKPTATTTVEPNGAAAGNVGGDAGGSAPEAAPTPTR</sequence>
<evidence type="ECO:0000256" key="1">
    <source>
        <dbReference type="SAM" id="MobiDB-lite"/>
    </source>
</evidence>
<name>A0A7S2MY67_9EUKA</name>
<dbReference type="PANTHER" id="PTHR12277:SF81">
    <property type="entry name" value="PROTEIN ABHD13"/>
    <property type="match status" value="1"/>
</dbReference>
<proteinExistence type="predicted"/>
<dbReference type="Gene3D" id="3.40.50.1820">
    <property type="entry name" value="alpha/beta hydrolase"/>
    <property type="match status" value="1"/>
</dbReference>
<dbReference type="AlphaFoldDB" id="A0A7S2MY67"/>
<dbReference type="InterPro" id="IPR029058">
    <property type="entry name" value="AB_hydrolase_fold"/>
</dbReference>
<protein>
    <recommendedName>
        <fullName evidence="2">AB hydrolase-1 domain-containing protein</fullName>
    </recommendedName>
</protein>
<dbReference type="Pfam" id="PF00561">
    <property type="entry name" value="Abhydrolase_1"/>
    <property type="match status" value="1"/>
</dbReference>
<dbReference type="InterPro" id="IPR000073">
    <property type="entry name" value="AB_hydrolase_1"/>
</dbReference>
<reference evidence="3" key="1">
    <citation type="submission" date="2021-01" db="EMBL/GenBank/DDBJ databases">
        <authorList>
            <person name="Corre E."/>
            <person name="Pelletier E."/>
            <person name="Niang G."/>
            <person name="Scheremetjew M."/>
            <person name="Finn R."/>
            <person name="Kale V."/>
            <person name="Holt S."/>
            <person name="Cochrane G."/>
            <person name="Meng A."/>
            <person name="Brown T."/>
            <person name="Cohen L."/>
        </authorList>
    </citation>
    <scope>NUCLEOTIDE SEQUENCE</scope>
    <source>
        <strain evidence="3">UTEX LB 985</strain>
    </source>
</reference>
<accession>A0A7S2MY67</accession>
<feature type="domain" description="AB hydrolase-1" evidence="2">
    <location>
        <begin position="52"/>
        <end position="151"/>
    </location>
</feature>